<sequence length="198" mass="18770">MGTQHRAPLAAFVLVTMVAGGVAAQSLHGGDRVRVEDTVAASSTASPQVPREVAPQPPGSAPSTSRPSAAAAPGLDVPSAGELPSDRPSALPAGLIDAIPGLAGFLEGSGGGGEPSFEPVEDDPTIDLGSTAEPSPGPSPAPSPSGTPSPTGTPSGSPSGSPSSTPGGSPSTTPSADAERPAGATPTPTNGPTAAPAP</sequence>
<feature type="region of interest" description="Disordered" evidence="1">
    <location>
        <begin position="38"/>
        <end position="198"/>
    </location>
</feature>
<feature type="chain" id="PRO_5045959118" evidence="2">
    <location>
        <begin position="25"/>
        <end position="198"/>
    </location>
</feature>
<keyword evidence="4" id="KW-1185">Reference proteome</keyword>
<accession>A0ABT8FDN4</accession>
<comment type="caution">
    <text evidence="3">The sequence shown here is derived from an EMBL/GenBank/DDBJ whole genome shotgun (WGS) entry which is preliminary data.</text>
</comment>
<feature type="signal peptide" evidence="2">
    <location>
        <begin position="1"/>
        <end position="24"/>
    </location>
</feature>
<dbReference type="Proteomes" id="UP001168620">
    <property type="component" value="Unassembled WGS sequence"/>
</dbReference>
<feature type="compositionally biased region" description="Low complexity" evidence="1">
    <location>
        <begin position="61"/>
        <end position="73"/>
    </location>
</feature>
<evidence type="ECO:0000256" key="2">
    <source>
        <dbReference type="SAM" id="SignalP"/>
    </source>
</evidence>
<keyword evidence="2" id="KW-0732">Signal</keyword>
<protein>
    <submittedName>
        <fullName evidence="3">Uncharacterized protein</fullName>
    </submittedName>
</protein>
<dbReference type="EMBL" id="JAUHJQ010000002">
    <property type="protein sequence ID" value="MDN4172691.1"/>
    <property type="molecule type" value="Genomic_DNA"/>
</dbReference>
<feature type="compositionally biased region" description="Low complexity" evidence="1">
    <location>
        <begin position="148"/>
        <end position="198"/>
    </location>
</feature>
<proteinExistence type="predicted"/>
<evidence type="ECO:0000313" key="4">
    <source>
        <dbReference type="Proteomes" id="UP001168620"/>
    </source>
</evidence>
<reference evidence="3" key="1">
    <citation type="submission" date="2023-06" db="EMBL/GenBank/DDBJ databases">
        <title>Draft genome sequence of Nocardioides sp. SOB77.</title>
        <authorList>
            <person name="Zhang G."/>
        </authorList>
    </citation>
    <scope>NUCLEOTIDE SEQUENCE</scope>
    <source>
        <strain evidence="3">SOB77</strain>
    </source>
</reference>
<dbReference type="RefSeq" id="WP_300951607.1">
    <property type="nucleotide sequence ID" value="NZ_JAUHJQ010000002.1"/>
</dbReference>
<name>A0ABT8FDN4_9ACTN</name>
<evidence type="ECO:0000313" key="3">
    <source>
        <dbReference type="EMBL" id="MDN4172691.1"/>
    </source>
</evidence>
<gene>
    <name evidence="3" type="ORF">QWY28_07055</name>
</gene>
<feature type="compositionally biased region" description="Pro residues" evidence="1">
    <location>
        <begin position="135"/>
        <end position="147"/>
    </location>
</feature>
<organism evidence="3 4">
    <name type="scientific">Nocardioides oceani</name>
    <dbReference type="NCBI Taxonomy" id="3058369"/>
    <lineage>
        <taxon>Bacteria</taxon>
        <taxon>Bacillati</taxon>
        <taxon>Actinomycetota</taxon>
        <taxon>Actinomycetes</taxon>
        <taxon>Propionibacteriales</taxon>
        <taxon>Nocardioidaceae</taxon>
        <taxon>Nocardioides</taxon>
    </lineage>
</organism>
<evidence type="ECO:0000256" key="1">
    <source>
        <dbReference type="SAM" id="MobiDB-lite"/>
    </source>
</evidence>